<evidence type="ECO:0000313" key="2">
    <source>
        <dbReference type="Proteomes" id="UP000789702"/>
    </source>
</evidence>
<reference evidence="1" key="1">
    <citation type="submission" date="2021-06" db="EMBL/GenBank/DDBJ databases">
        <authorList>
            <person name="Kallberg Y."/>
            <person name="Tangrot J."/>
            <person name="Rosling A."/>
        </authorList>
    </citation>
    <scope>NUCLEOTIDE SEQUENCE</scope>
    <source>
        <strain evidence="1">IL203A</strain>
    </source>
</reference>
<dbReference type="Proteomes" id="UP000789702">
    <property type="component" value="Unassembled WGS sequence"/>
</dbReference>
<proteinExistence type="predicted"/>
<protein>
    <submittedName>
        <fullName evidence="1">5315_t:CDS:1</fullName>
    </submittedName>
</protein>
<name>A0ACA9KHQ7_9GLOM</name>
<sequence>MNQHHNFIGPLNSFNETQQYIDLVEGVESTALFTRTQGAENQIPQEEQLSKSLILGSSFP</sequence>
<accession>A0ACA9KHQ7</accession>
<dbReference type="EMBL" id="CAJVPU010001139">
    <property type="protein sequence ID" value="CAG8472439.1"/>
    <property type="molecule type" value="Genomic_DNA"/>
</dbReference>
<comment type="caution">
    <text evidence="1">The sequence shown here is derived from an EMBL/GenBank/DDBJ whole genome shotgun (WGS) entry which is preliminary data.</text>
</comment>
<keyword evidence="2" id="KW-1185">Reference proteome</keyword>
<gene>
    <name evidence="1" type="ORF">DHETER_LOCUS1775</name>
</gene>
<organism evidence="1 2">
    <name type="scientific">Dentiscutata heterogama</name>
    <dbReference type="NCBI Taxonomy" id="1316150"/>
    <lineage>
        <taxon>Eukaryota</taxon>
        <taxon>Fungi</taxon>
        <taxon>Fungi incertae sedis</taxon>
        <taxon>Mucoromycota</taxon>
        <taxon>Glomeromycotina</taxon>
        <taxon>Glomeromycetes</taxon>
        <taxon>Diversisporales</taxon>
        <taxon>Gigasporaceae</taxon>
        <taxon>Dentiscutata</taxon>
    </lineage>
</organism>
<evidence type="ECO:0000313" key="1">
    <source>
        <dbReference type="EMBL" id="CAG8472439.1"/>
    </source>
</evidence>